<dbReference type="HAMAP" id="MF_01366">
    <property type="entry name" value="Ribosomal_uL13"/>
    <property type="match status" value="1"/>
</dbReference>
<accession>A0A1F4XQM4</accession>
<dbReference type="InterPro" id="IPR005822">
    <property type="entry name" value="Ribosomal_uL13"/>
</dbReference>
<dbReference type="PANTHER" id="PTHR11545">
    <property type="entry name" value="RIBOSOMAL PROTEIN L13"/>
    <property type="match status" value="1"/>
</dbReference>
<name>A0A1F4XQM4_9BACT</name>
<dbReference type="GO" id="GO:0022625">
    <property type="term" value="C:cytosolic large ribosomal subunit"/>
    <property type="evidence" value="ECO:0007669"/>
    <property type="project" value="TreeGrafter"/>
</dbReference>
<dbReference type="GO" id="GO:0003735">
    <property type="term" value="F:structural constituent of ribosome"/>
    <property type="evidence" value="ECO:0007669"/>
    <property type="project" value="InterPro"/>
</dbReference>
<keyword evidence="2 4" id="KW-0689">Ribosomal protein</keyword>
<dbReference type="InterPro" id="IPR036899">
    <property type="entry name" value="Ribosomal_uL13_sf"/>
</dbReference>
<comment type="function">
    <text evidence="4">This protein is one of the early assembly proteins of the 50S ribosomal subunit, although it is not seen to bind rRNA by itself. It is important during the early stages of 50S assembly.</text>
</comment>
<gene>
    <name evidence="4" type="primary">rplM</name>
    <name evidence="5" type="ORF">A3D68_01590</name>
</gene>
<evidence type="ECO:0000256" key="3">
    <source>
        <dbReference type="ARBA" id="ARBA00023274"/>
    </source>
</evidence>
<comment type="caution">
    <text evidence="5">The sequence shown here is derived from an EMBL/GenBank/DDBJ whole genome shotgun (WGS) entry which is preliminary data.</text>
</comment>
<evidence type="ECO:0000256" key="4">
    <source>
        <dbReference type="HAMAP-Rule" id="MF_01366"/>
    </source>
</evidence>
<reference evidence="5 6" key="1">
    <citation type="journal article" date="2016" name="Nat. Commun.">
        <title>Thousands of microbial genomes shed light on interconnected biogeochemical processes in an aquifer system.</title>
        <authorList>
            <person name="Anantharaman K."/>
            <person name="Brown C.T."/>
            <person name="Hug L.A."/>
            <person name="Sharon I."/>
            <person name="Castelle C.J."/>
            <person name="Probst A.J."/>
            <person name="Thomas B.C."/>
            <person name="Singh A."/>
            <person name="Wilkins M.J."/>
            <person name="Karaoz U."/>
            <person name="Brodie E.L."/>
            <person name="Williams K.H."/>
            <person name="Hubbard S.S."/>
            <person name="Banfield J.F."/>
        </authorList>
    </citation>
    <scope>NUCLEOTIDE SEQUENCE [LARGE SCALE GENOMIC DNA]</scope>
</reference>
<comment type="similarity">
    <text evidence="1 4">Belongs to the universal ribosomal protein uL13 family.</text>
</comment>
<protein>
    <recommendedName>
        <fullName evidence="4">Large ribosomal subunit protein uL13</fullName>
    </recommendedName>
</protein>
<evidence type="ECO:0000256" key="1">
    <source>
        <dbReference type="ARBA" id="ARBA00006227"/>
    </source>
</evidence>
<comment type="subunit">
    <text evidence="4">Part of the 50S ribosomal subunit.</text>
</comment>
<dbReference type="PIRSF" id="PIRSF002181">
    <property type="entry name" value="Ribosomal_L13"/>
    <property type="match status" value="1"/>
</dbReference>
<dbReference type="GO" id="GO:0006412">
    <property type="term" value="P:translation"/>
    <property type="evidence" value="ECO:0007669"/>
    <property type="project" value="UniProtKB-UniRule"/>
</dbReference>
<organism evidence="5 6">
    <name type="scientific">Candidatus Adlerbacteria bacterium RIFCSPHIGHO2_02_FULL_52_17</name>
    <dbReference type="NCBI Taxonomy" id="1797240"/>
    <lineage>
        <taxon>Bacteria</taxon>
        <taxon>Candidatus Adleribacteriota</taxon>
    </lineage>
</organism>
<dbReference type="Pfam" id="PF00572">
    <property type="entry name" value="Ribosomal_L13"/>
    <property type="match status" value="1"/>
</dbReference>
<sequence length="113" mass="12405">MITIDAQGKTLGRVASEAAKVLLGKHKASFARHMVEGEEVTIINAAQVAISGAKKQDKKYVRYSGYPGGQKIENYAMLVGRRGEAEALRRAVLGMLPKNRLQAKRIKLLTIKK</sequence>
<dbReference type="GO" id="GO:0003729">
    <property type="term" value="F:mRNA binding"/>
    <property type="evidence" value="ECO:0007669"/>
    <property type="project" value="TreeGrafter"/>
</dbReference>
<dbReference type="CDD" id="cd00392">
    <property type="entry name" value="Ribosomal_L13"/>
    <property type="match status" value="1"/>
</dbReference>
<dbReference type="AlphaFoldDB" id="A0A1F4XQM4"/>
<dbReference type="STRING" id="1797240.A3D68_01590"/>
<dbReference type="PANTHER" id="PTHR11545:SF2">
    <property type="entry name" value="LARGE RIBOSOMAL SUBUNIT PROTEIN UL13M"/>
    <property type="match status" value="1"/>
</dbReference>
<evidence type="ECO:0000313" key="6">
    <source>
        <dbReference type="Proteomes" id="UP000177564"/>
    </source>
</evidence>
<keyword evidence="3 4" id="KW-0687">Ribonucleoprotein</keyword>
<dbReference type="InterPro" id="IPR005823">
    <property type="entry name" value="Ribosomal_uL13_bac-type"/>
</dbReference>
<dbReference type="GO" id="GO:0017148">
    <property type="term" value="P:negative regulation of translation"/>
    <property type="evidence" value="ECO:0007669"/>
    <property type="project" value="TreeGrafter"/>
</dbReference>
<proteinExistence type="inferred from homology"/>
<dbReference type="SUPFAM" id="SSF52161">
    <property type="entry name" value="Ribosomal protein L13"/>
    <property type="match status" value="1"/>
</dbReference>
<evidence type="ECO:0000313" key="5">
    <source>
        <dbReference type="EMBL" id="OGC83878.1"/>
    </source>
</evidence>
<dbReference type="EMBL" id="MEWU01000008">
    <property type="protein sequence ID" value="OGC83878.1"/>
    <property type="molecule type" value="Genomic_DNA"/>
</dbReference>
<dbReference type="Proteomes" id="UP000177564">
    <property type="component" value="Unassembled WGS sequence"/>
</dbReference>
<dbReference type="Gene3D" id="3.90.1180.10">
    <property type="entry name" value="Ribosomal protein L13"/>
    <property type="match status" value="1"/>
</dbReference>
<dbReference type="NCBIfam" id="TIGR01066">
    <property type="entry name" value="rplM_bact"/>
    <property type="match status" value="1"/>
</dbReference>
<evidence type="ECO:0000256" key="2">
    <source>
        <dbReference type="ARBA" id="ARBA00022980"/>
    </source>
</evidence>